<dbReference type="EMBL" id="ON932081">
    <property type="protein sequence ID" value="UYA98851.1"/>
    <property type="molecule type" value="Genomic_DNA"/>
</dbReference>
<evidence type="ECO:0000313" key="3">
    <source>
        <dbReference type="Proteomes" id="UP001164550"/>
    </source>
</evidence>
<dbReference type="Proteomes" id="UP001164550">
    <property type="component" value="Segment"/>
</dbReference>
<proteinExistence type="predicted"/>
<feature type="region of interest" description="Disordered" evidence="1">
    <location>
        <begin position="403"/>
        <end position="430"/>
    </location>
</feature>
<evidence type="ECO:0000256" key="1">
    <source>
        <dbReference type="SAM" id="MobiDB-lite"/>
    </source>
</evidence>
<dbReference type="Pfam" id="PF13481">
    <property type="entry name" value="AAA_25"/>
    <property type="match status" value="1"/>
</dbReference>
<keyword evidence="3" id="KW-1185">Reference proteome</keyword>
<evidence type="ECO:0000313" key="2">
    <source>
        <dbReference type="EMBL" id="UYA98851.1"/>
    </source>
</evidence>
<accession>A0A9X9JN23</accession>
<reference evidence="2" key="1">
    <citation type="submission" date="2022-07" db="EMBL/GenBank/DDBJ databases">
        <title>Comparative analysis of new lytic phages for the biological control of phytopathogenic Xanthomonas spp.</title>
        <authorList>
            <person name="Domingo-Calap M.L."/>
            <person name="Bernabeu-Gimeno M."/>
            <person name="Aure C.M."/>
            <person name="Marco-Noales E."/>
            <person name="Domingo-Calap P."/>
        </authorList>
    </citation>
    <scope>NUCLEOTIDE SEQUENCE</scope>
</reference>
<dbReference type="InterPro" id="IPR027417">
    <property type="entry name" value="P-loop_NTPase"/>
</dbReference>
<name>A0A9X9JN23_9CAUD</name>
<sequence>MSATDNLLLRLATSRKEWDDLNQGLPEGGLLPDTVALWRDVGRFYDEFPDVQTMDVKLFKTWYTEFRYPTMSVDKQEVMVIAIEKMAEPVPEVMRQGLMNRMLEAELAYEATMLVQKFMDGSELDLPAEMEALNDRYKDKLVRKTEDMEVHAGLDELMDQGNPDNGIQWRLEVLRRSCRRIQPGDAIIWAARPDRGKTTGLTSESSFWVPQIIKEHGTFAESGRLPIAWFNNEGEGAKIKARYIQSALDMDQMEMQELHRAGKLEALVVEALGPTWKEDFKVFNAHGAYSHDIERLIKKYRPHICIFDMIDNIKFSGGLNNGGQRTDQILEEMYKWARDSAVRHGFASIATSQISSGGEGEAFPNMSLLKDSKTGKQGACDTIIMWGDVGNPVVRYCGIPKNKMRRPGAPGNPQEQVVFDAERARLRDPE</sequence>
<evidence type="ECO:0008006" key="4">
    <source>
        <dbReference type="Google" id="ProtNLM"/>
    </source>
</evidence>
<protein>
    <recommendedName>
        <fullName evidence="4">DNA helicase</fullName>
    </recommendedName>
</protein>
<feature type="compositionally biased region" description="Basic and acidic residues" evidence="1">
    <location>
        <begin position="420"/>
        <end position="430"/>
    </location>
</feature>
<organism evidence="2 3">
    <name type="scientific">Xanthomonas phage vB_Xar_IVIA-DoCa7</name>
    <dbReference type="NCBI Taxonomy" id="2975534"/>
    <lineage>
        <taxon>Viruses</taxon>
        <taxon>Duplodnaviria</taxon>
        <taxon>Heunggongvirae</taxon>
        <taxon>Uroviricota</taxon>
        <taxon>Caudoviricetes</taxon>
        <taxon>Autographivirales</taxon>
        <taxon>Autonotataviridae</taxon>
        <taxon>Paternavirus</taxon>
        <taxon>Paternavirus doca7</taxon>
    </lineage>
</organism>
<gene>
    <name evidence="2" type="ORF">IVIADoCa7_25</name>
</gene>
<dbReference type="Gene3D" id="3.40.50.300">
    <property type="entry name" value="P-loop containing nucleotide triphosphate hydrolases"/>
    <property type="match status" value="1"/>
</dbReference>
<dbReference type="SUPFAM" id="SSF52540">
    <property type="entry name" value="P-loop containing nucleoside triphosphate hydrolases"/>
    <property type="match status" value="1"/>
</dbReference>